<dbReference type="InterPro" id="IPR013556">
    <property type="entry name" value="Flag_M-ring_C"/>
</dbReference>
<dbReference type="GO" id="GO:0009431">
    <property type="term" value="C:bacterial-type flagellum basal body, MS ring"/>
    <property type="evidence" value="ECO:0007669"/>
    <property type="project" value="InterPro"/>
</dbReference>
<feature type="compositionally biased region" description="Low complexity" evidence="9">
    <location>
        <begin position="1"/>
        <end position="23"/>
    </location>
</feature>
<dbReference type="InterPro" id="IPR043427">
    <property type="entry name" value="YscJ/FliF"/>
</dbReference>
<dbReference type="InterPro" id="IPR045851">
    <property type="entry name" value="AMP-bd_C_sf"/>
</dbReference>
<dbReference type="GO" id="GO:0003774">
    <property type="term" value="F:cytoskeletal motor activity"/>
    <property type="evidence" value="ECO:0007669"/>
    <property type="project" value="InterPro"/>
</dbReference>
<keyword evidence="13" id="KW-0282">Flagellum</keyword>
<accession>A0A160TD42</accession>
<feature type="compositionally biased region" description="Low complexity" evidence="9">
    <location>
        <begin position="343"/>
        <end position="355"/>
    </location>
</feature>
<evidence type="ECO:0000256" key="3">
    <source>
        <dbReference type="ARBA" id="ARBA00007971"/>
    </source>
</evidence>
<dbReference type="EMBL" id="CZQC01000021">
    <property type="protein sequence ID" value="CUS40669.1"/>
    <property type="molecule type" value="Genomic_DNA"/>
</dbReference>
<feature type="domain" description="Flagellar M-ring N-terminal" evidence="11">
    <location>
        <begin position="72"/>
        <end position="247"/>
    </location>
</feature>
<dbReference type="PANTHER" id="PTHR30046">
    <property type="entry name" value="FLAGELLAR M-RING PROTEIN"/>
    <property type="match status" value="1"/>
</dbReference>
<evidence type="ECO:0000259" key="12">
    <source>
        <dbReference type="Pfam" id="PF08345"/>
    </source>
</evidence>
<feature type="region of interest" description="Disordered" evidence="9">
    <location>
        <begin position="1"/>
        <end position="35"/>
    </location>
</feature>
<proteinExistence type="inferred from homology"/>
<evidence type="ECO:0000256" key="6">
    <source>
        <dbReference type="ARBA" id="ARBA00022989"/>
    </source>
</evidence>
<comment type="subcellular location">
    <subcellularLocation>
        <location evidence="1">Bacterial flagellum basal body</location>
    </subcellularLocation>
    <subcellularLocation>
        <location evidence="2">Cell membrane</location>
        <topology evidence="2">Multi-pass membrane protein</topology>
    </subcellularLocation>
</comment>
<dbReference type="PRINTS" id="PR01009">
    <property type="entry name" value="FLGMRINGFLIF"/>
</dbReference>
<evidence type="ECO:0000256" key="5">
    <source>
        <dbReference type="ARBA" id="ARBA00022692"/>
    </source>
</evidence>
<reference evidence="13" key="1">
    <citation type="submission" date="2015-10" db="EMBL/GenBank/DDBJ databases">
        <authorList>
            <person name="Gilbert D.G."/>
        </authorList>
    </citation>
    <scope>NUCLEOTIDE SEQUENCE</scope>
</reference>
<dbReference type="PIRSF" id="PIRSF004862">
    <property type="entry name" value="FliF"/>
    <property type="match status" value="1"/>
</dbReference>
<dbReference type="GO" id="GO:0005886">
    <property type="term" value="C:plasma membrane"/>
    <property type="evidence" value="ECO:0007669"/>
    <property type="project" value="UniProtKB-SubCell"/>
</dbReference>
<keyword evidence="13" id="KW-0969">Cilium</keyword>
<name>A0A160TD42_9ZZZZ</name>
<evidence type="ECO:0000256" key="7">
    <source>
        <dbReference type="ARBA" id="ARBA00023136"/>
    </source>
</evidence>
<sequence length="572" mass="62052">MDNVPAQAMAGAGADSGSGTEAAMTPASTDTRTDSHPLMAGFGKLNIVRQAAVIGGIALVIALVVAIFIWSREPTYKPLIHRMQDHNAQDIVEVLQREDIPFQIDPVTQILMVQASDLHEARMKLAAASLIDDKTVGLEVLEKDSTLGTSQFIENARYRRGLEGELARTIASVKSVRNARVHLALPKQSVFVRDQRKPRASVFLELYPGSDLSRDQVEAIMNLVASSVSEMDRADVSIVDQKGNLLSKVAPEDTGEMMATRQLEYSEKVEETLTQAVNNILKPVLGEANYKAEVSADIDFTIQEQSEELFNPDLIALRSEQLVDESNGGKDAGGIPGALSNQPPAAATAPEQAIGTGAGGAGAAGKRRSEATRNYEVDRTLSYKQSQVGRIQRLTVAVVVNDREVMNADGDMVLQPWTDADLQRLEVLVKDTVGFNAARGDSVNVINSPFMGKGETLLGDPDFWTQPWFWEIMKQVLAGLFILVLIFGVIRPTIKSIASRGRDDESSLLDDLEDAEAGLDDDRVTLAGMDEYLLPGASESYERQLDALKGLIAEDPARVAQVVIGWVNENNG</sequence>
<dbReference type="GO" id="GO:0071973">
    <property type="term" value="P:bacterial-type flagellum-dependent cell motility"/>
    <property type="evidence" value="ECO:0007669"/>
    <property type="project" value="InterPro"/>
</dbReference>
<evidence type="ECO:0000313" key="13">
    <source>
        <dbReference type="EMBL" id="CUS40669.1"/>
    </source>
</evidence>
<keyword evidence="13" id="KW-0966">Cell projection</keyword>
<dbReference type="Gene3D" id="3.30.300.30">
    <property type="match status" value="1"/>
</dbReference>
<evidence type="ECO:0000256" key="1">
    <source>
        <dbReference type="ARBA" id="ARBA00004117"/>
    </source>
</evidence>
<keyword evidence="8" id="KW-0975">Bacterial flagellum</keyword>
<dbReference type="Pfam" id="PF08345">
    <property type="entry name" value="YscJ_FliF_C"/>
    <property type="match status" value="1"/>
</dbReference>
<evidence type="ECO:0000259" key="11">
    <source>
        <dbReference type="Pfam" id="PF01514"/>
    </source>
</evidence>
<organism evidence="13">
    <name type="scientific">hydrothermal vent metagenome</name>
    <dbReference type="NCBI Taxonomy" id="652676"/>
    <lineage>
        <taxon>unclassified sequences</taxon>
        <taxon>metagenomes</taxon>
        <taxon>ecological metagenomes</taxon>
    </lineage>
</organism>
<evidence type="ECO:0000256" key="8">
    <source>
        <dbReference type="ARBA" id="ARBA00023143"/>
    </source>
</evidence>
<feature type="region of interest" description="Disordered" evidence="9">
    <location>
        <begin position="325"/>
        <end position="371"/>
    </location>
</feature>
<dbReference type="InterPro" id="IPR000067">
    <property type="entry name" value="FlgMring_FliF"/>
</dbReference>
<evidence type="ECO:0000256" key="9">
    <source>
        <dbReference type="SAM" id="MobiDB-lite"/>
    </source>
</evidence>
<keyword evidence="6 10" id="KW-1133">Transmembrane helix</keyword>
<comment type="similarity">
    <text evidence="3">Belongs to the FliF family.</text>
</comment>
<keyword evidence="7 10" id="KW-0472">Membrane</keyword>
<dbReference type="NCBIfam" id="TIGR00206">
    <property type="entry name" value="fliF"/>
    <property type="match status" value="1"/>
</dbReference>
<evidence type="ECO:0000256" key="2">
    <source>
        <dbReference type="ARBA" id="ARBA00004651"/>
    </source>
</evidence>
<dbReference type="Pfam" id="PF01514">
    <property type="entry name" value="YscJ_FliF"/>
    <property type="match status" value="1"/>
</dbReference>
<feature type="transmembrane region" description="Helical" evidence="10">
    <location>
        <begin position="468"/>
        <end position="490"/>
    </location>
</feature>
<protein>
    <submittedName>
        <fullName evidence="13">Flagellar M-ring protein FliF</fullName>
    </submittedName>
</protein>
<gene>
    <name evidence="13" type="ORF">MGWOODY_Tha155</name>
</gene>
<evidence type="ECO:0000256" key="10">
    <source>
        <dbReference type="SAM" id="Phobius"/>
    </source>
</evidence>
<feature type="domain" description="Flagellar M-ring C-terminal" evidence="12">
    <location>
        <begin position="281"/>
        <end position="450"/>
    </location>
</feature>
<feature type="transmembrane region" description="Helical" evidence="10">
    <location>
        <begin position="51"/>
        <end position="70"/>
    </location>
</feature>
<keyword evidence="4" id="KW-1003">Cell membrane</keyword>
<keyword evidence="5 10" id="KW-0812">Transmembrane</keyword>
<dbReference type="InterPro" id="IPR006182">
    <property type="entry name" value="FliF_N_dom"/>
</dbReference>
<dbReference type="AlphaFoldDB" id="A0A160TD42"/>
<dbReference type="PANTHER" id="PTHR30046:SF0">
    <property type="entry name" value="FLAGELLAR M-RING PROTEIN"/>
    <property type="match status" value="1"/>
</dbReference>
<evidence type="ECO:0000256" key="4">
    <source>
        <dbReference type="ARBA" id="ARBA00022475"/>
    </source>
</evidence>